<sequence length="125" mass="13041">MKHIIHTSKAPAAIGPYSQGNRAGDTVYLSGQLGIDPATGKLAEGGVGAQARQSLKNVQALLAEVGATEKNVVKTTVFLTSMADFQEVNEAYAAVFDTDCPARSCVAVKELPLNGLVEIEAIVVL</sequence>
<dbReference type="InterPro" id="IPR035959">
    <property type="entry name" value="RutC-like_sf"/>
</dbReference>
<dbReference type="EMBL" id="LT630450">
    <property type="protein sequence ID" value="SFV73084.1"/>
    <property type="molecule type" value="Genomic_DNA"/>
</dbReference>
<evidence type="ECO:0000313" key="3">
    <source>
        <dbReference type="Proteomes" id="UP000186323"/>
    </source>
</evidence>
<reference evidence="3" key="1">
    <citation type="submission" date="2016-10" db="EMBL/GenBank/DDBJ databases">
        <authorList>
            <person name="Wegmann U."/>
        </authorList>
    </citation>
    <scope>NUCLEOTIDE SEQUENCE [LARGE SCALE GENOMIC DNA]</scope>
</reference>
<protein>
    <submittedName>
        <fullName evidence="2">Bona fide RidA/YjgF/TdcF/RutC subgroup</fullName>
    </submittedName>
</protein>
<dbReference type="PROSITE" id="PS01094">
    <property type="entry name" value="UPF0076"/>
    <property type="match status" value="1"/>
</dbReference>
<proteinExistence type="inferred from homology"/>
<name>A0A1K1LEC2_9BACT</name>
<dbReference type="PANTHER" id="PTHR11803:SF39">
    <property type="entry name" value="2-IMINOBUTANOATE_2-IMINOPROPANOATE DEAMINASE"/>
    <property type="match status" value="1"/>
</dbReference>
<dbReference type="InterPro" id="IPR006175">
    <property type="entry name" value="YjgF/YER057c/UK114"/>
</dbReference>
<comment type="similarity">
    <text evidence="1">Belongs to the RutC family.</text>
</comment>
<dbReference type="RefSeq" id="WP_072334379.1">
    <property type="nucleotide sequence ID" value="NZ_CALJDE010000060.1"/>
</dbReference>
<dbReference type="PANTHER" id="PTHR11803">
    <property type="entry name" value="2-IMINOBUTANOATE/2-IMINOPROPANOATE DEAMINASE RIDA"/>
    <property type="match status" value="1"/>
</dbReference>
<dbReference type="FunFam" id="3.30.1330.40:FF:000001">
    <property type="entry name" value="L-PSP family endoribonuclease"/>
    <property type="match status" value="1"/>
</dbReference>
<gene>
    <name evidence="2" type="ORF">DESPIGER_1233</name>
</gene>
<keyword evidence="3" id="KW-1185">Reference proteome</keyword>
<dbReference type="CDD" id="cd00448">
    <property type="entry name" value="YjgF_YER057c_UK114_family"/>
    <property type="match status" value="1"/>
</dbReference>
<organism evidence="2 3">
    <name type="scientific">Desulfovibrio piger</name>
    <dbReference type="NCBI Taxonomy" id="901"/>
    <lineage>
        <taxon>Bacteria</taxon>
        <taxon>Pseudomonadati</taxon>
        <taxon>Thermodesulfobacteriota</taxon>
        <taxon>Desulfovibrionia</taxon>
        <taxon>Desulfovibrionales</taxon>
        <taxon>Desulfovibrionaceae</taxon>
        <taxon>Desulfovibrio</taxon>
    </lineage>
</organism>
<dbReference type="Pfam" id="PF01042">
    <property type="entry name" value="Ribonuc_L-PSP"/>
    <property type="match status" value="1"/>
</dbReference>
<dbReference type="GO" id="GO:0005829">
    <property type="term" value="C:cytosol"/>
    <property type="evidence" value="ECO:0007669"/>
    <property type="project" value="TreeGrafter"/>
</dbReference>
<evidence type="ECO:0000256" key="1">
    <source>
        <dbReference type="ARBA" id="ARBA00010552"/>
    </source>
</evidence>
<dbReference type="AlphaFoldDB" id="A0A1K1LEC2"/>
<dbReference type="NCBIfam" id="TIGR00004">
    <property type="entry name" value="Rid family detoxifying hydrolase"/>
    <property type="match status" value="1"/>
</dbReference>
<dbReference type="Proteomes" id="UP000186323">
    <property type="component" value="Chromosome I"/>
</dbReference>
<dbReference type="KEGG" id="dpg:DESPIGER_1233"/>
<dbReference type="Gene3D" id="3.30.1330.40">
    <property type="entry name" value="RutC-like"/>
    <property type="match status" value="1"/>
</dbReference>
<accession>A0A1K1LEC2</accession>
<dbReference type="SUPFAM" id="SSF55298">
    <property type="entry name" value="YjgF-like"/>
    <property type="match status" value="1"/>
</dbReference>
<dbReference type="InterPro" id="IPR006056">
    <property type="entry name" value="RidA"/>
</dbReference>
<evidence type="ECO:0000313" key="2">
    <source>
        <dbReference type="EMBL" id="SFV73084.1"/>
    </source>
</evidence>
<dbReference type="OrthoDB" id="9808943at2"/>
<dbReference type="GO" id="GO:0019239">
    <property type="term" value="F:deaminase activity"/>
    <property type="evidence" value="ECO:0007669"/>
    <property type="project" value="TreeGrafter"/>
</dbReference>
<dbReference type="InterPro" id="IPR019897">
    <property type="entry name" value="RidA_CS"/>
</dbReference>